<evidence type="ECO:0000313" key="6">
    <source>
        <dbReference type="Proteomes" id="UP000188268"/>
    </source>
</evidence>
<dbReference type="Gene3D" id="2.40.50.550">
    <property type="match status" value="1"/>
</dbReference>
<feature type="compositionally biased region" description="Polar residues" evidence="3">
    <location>
        <begin position="452"/>
        <end position="469"/>
    </location>
</feature>
<feature type="compositionally biased region" description="Low complexity" evidence="3">
    <location>
        <begin position="440"/>
        <end position="451"/>
    </location>
</feature>
<dbReference type="InterPro" id="IPR019734">
    <property type="entry name" value="TPR_rpt"/>
</dbReference>
<dbReference type="SUPFAM" id="SSF48452">
    <property type="entry name" value="TPR-like"/>
    <property type="match status" value="1"/>
</dbReference>
<dbReference type="SMART" id="SM00028">
    <property type="entry name" value="TPR"/>
    <property type="match status" value="3"/>
</dbReference>
<accession>A0A1R3KGB0</accession>
<feature type="compositionally biased region" description="Polar residues" evidence="3">
    <location>
        <begin position="410"/>
        <end position="421"/>
    </location>
</feature>
<proteinExistence type="predicted"/>
<protein>
    <submittedName>
        <fullName evidence="5">Zinc finger, RING-type</fullName>
    </submittedName>
</protein>
<dbReference type="InterPro" id="IPR001841">
    <property type="entry name" value="Znf_RING"/>
</dbReference>
<evidence type="ECO:0000256" key="1">
    <source>
        <dbReference type="PROSITE-ProRule" id="PRU00175"/>
    </source>
</evidence>
<feature type="region of interest" description="Disordered" evidence="3">
    <location>
        <begin position="410"/>
        <end position="469"/>
    </location>
</feature>
<dbReference type="Gene3D" id="1.25.40.10">
    <property type="entry name" value="Tetratricopeptide repeat domain"/>
    <property type="match status" value="1"/>
</dbReference>
<evidence type="ECO:0000256" key="2">
    <source>
        <dbReference type="PROSITE-ProRule" id="PRU00339"/>
    </source>
</evidence>
<dbReference type="InterPro" id="IPR011990">
    <property type="entry name" value="TPR-like_helical_dom_sf"/>
</dbReference>
<dbReference type="PROSITE" id="PS50005">
    <property type="entry name" value="TPR"/>
    <property type="match status" value="1"/>
</dbReference>
<dbReference type="Pfam" id="PF16669">
    <property type="entry name" value="TTC5_OB"/>
    <property type="match status" value="1"/>
</dbReference>
<dbReference type="OrthoDB" id="423589at2759"/>
<keyword evidence="1" id="KW-0863">Zinc-finger</keyword>
<dbReference type="Pfam" id="PF13639">
    <property type="entry name" value="zf-RING_2"/>
    <property type="match status" value="1"/>
</dbReference>
<keyword evidence="6" id="KW-1185">Reference proteome</keyword>
<dbReference type="FunFam" id="3.30.40.10:FF:000468">
    <property type="entry name" value="RING/U-box superfamily protein"/>
    <property type="match status" value="1"/>
</dbReference>
<comment type="caution">
    <text evidence="5">The sequence shown here is derived from an EMBL/GenBank/DDBJ whole genome shotgun (WGS) entry which is preliminary data.</text>
</comment>
<evidence type="ECO:0000256" key="3">
    <source>
        <dbReference type="SAM" id="MobiDB-lite"/>
    </source>
</evidence>
<organism evidence="5 6">
    <name type="scientific">Corchorus capsularis</name>
    <name type="common">Jute</name>
    <dbReference type="NCBI Taxonomy" id="210143"/>
    <lineage>
        <taxon>Eukaryota</taxon>
        <taxon>Viridiplantae</taxon>
        <taxon>Streptophyta</taxon>
        <taxon>Embryophyta</taxon>
        <taxon>Tracheophyta</taxon>
        <taxon>Spermatophyta</taxon>
        <taxon>Magnoliopsida</taxon>
        <taxon>eudicotyledons</taxon>
        <taxon>Gunneridae</taxon>
        <taxon>Pentapetalae</taxon>
        <taxon>rosids</taxon>
        <taxon>malvids</taxon>
        <taxon>Malvales</taxon>
        <taxon>Malvaceae</taxon>
        <taxon>Grewioideae</taxon>
        <taxon>Apeibeae</taxon>
        <taxon>Corchorus</taxon>
    </lineage>
</organism>
<sequence>MAAAVGKEEEDLWGKARKAADDLYELRDTFFPQNPDDKTSKLQQESDLALNLLDSIPPEQRKLPEQRATYEYLRGKILDVVPDYRKEAEDHLSKAVKLNPSLADAWLCLGNSIWKKGDLPSAKNCFNLALSKGPNKKILCQLSMLERRMAQGSENQAQMVEESIQHAKEAITLDVKDGNSWYNLGNACLTSFFVTGAWDHSKLLQSLKAYQNAEKDERMKSNPDLYFNCATVNKYLENYDRALTGFEAAALKDPSLNAFDEVEKILNLLNKLENLLRGPGKVKRLASLASTIAAVNVNSSYRRATVDVLSEGLNKAVAVPGKVVFCVKHESVTPLYFLMCDSNQICFILSVYGISNDAIKEGDQLVMLEPNFHQVDFSWKGKRYQFKSIRVDFIEQVLVNGKALPPHQATRSSIYAQHKPQSSSPLLYSSSGRQGQATMSSWSSWRTGSGSHDSGSSYAPTNTTNVNDSNRIEPIFRHSVSFQPTSDATRRDPWQMPDERVIRRPFSFSGFPDHRRTSAPVQIVWLESVPSTPPPARVVNPRFSGPLPRYTVQQQVQLPPAPAPAPAQQDDSRSTQDEENIVLSKLKREIYNPVPKQMTRRLNSYYRNGSSFNEKEKDDDGKRCAICLEDFEPREQVMLTPCDHMFHEECIVPWMKSHGQCPVCRYVLSERIRQTATSISNNNASNVAATETDLFAGELISIIRAMEEAFLWGNSR</sequence>
<dbReference type="PANTHER" id="PTHR26312:SF194">
    <property type="entry name" value="OS01G0506200 PROTEIN"/>
    <property type="match status" value="1"/>
</dbReference>
<dbReference type="GO" id="GO:0005737">
    <property type="term" value="C:cytoplasm"/>
    <property type="evidence" value="ECO:0007669"/>
    <property type="project" value="UniProtKB-ARBA"/>
</dbReference>
<dbReference type="SMART" id="SM00184">
    <property type="entry name" value="RING"/>
    <property type="match status" value="1"/>
</dbReference>
<gene>
    <name evidence="5" type="ORF">CCACVL1_01721</name>
</gene>
<dbReference type="Gramene" id="OMP06068">
    <property type="protein sequence ID" value="OMP06068"/>
    <property type="gene ID" value="CCACVL1_01721"/>
</dbReference>
<keyword evidence="1" id="KW-0862">Zinc</keyword>
<feature type="repeat" description="TPR" evidence="2">
    <location>
        <begin position="103"/>
        <end position="136"/>
    </location>
</feature>
<dbReference type="STRING" id="210143.A0A1R3KGB0"/>
<dbReference type="PANTHER" id="PTHR26312">
    <property type="entry name" value="TETRATRICOPEPTIDE REPEAT PROTEIN 5"/>
    <property type="match status" value="1"/>
</dbReference>
<dbReference type="InterPro" id="IPR013083">
    <property type="entry name" value="Znf_RING/FYVE/PHD"/>
</dbReference>
<dbReference type="SUPFAM" id="SSF57850">
    <property type="entry name" value="RING/U-box"/>
    <property type="match status" value="1"/>
</dbReference>
<keyword evidence="2" id="KW-0802">TPR repeat</keyword>
<name>A0A1R3KGB0_COCAP</name>
<feature type="compositionally biased region" description="Low complexity" evidence="3">
    <location>
        <begin position="422"/>
        <end position="431"/>
    </location>
</feature>
<dbReference type="Proteomes" id="UP000188268">
    <property type="component" value="Unassembled WGS sequence"/>
</dbReference>
<evidence type="ECO:0000313" key="5">
    <source>
        <dbReference type="EMBL" id="OMP06068.1"/>
    </source>
</evidence>
<dbReference type="InterPro" id="IPR032076">
    <property type="entry name" value="TTC5_OB"/>
</dbReference>
<feature type="domain" description="RING-type" evidence="4">
    <location>
        <begin position="624"/>
        <end position="665"/>
    </location>
</feature>
<dbReference type="PROSITE" id="PS50089">
    <property type="entry name" value="ZF_RING_2"/>
    <property type="match status" value="1"/>
</dbReference>
<feature type="region of interest" description="Disordered" evidence="3">
    <location>
        <begin position="557"/>
        <end position="578"/>
    </location>
</feature>
<dbReference type="GO" id="GO:0008270">
    <property type="term" value="F:zinc ion binding"/>
    <property type="evidence" value="ECO:0007669"/>
    <property type="project" value="UniProtKB-KW"/>
</dbReference>
<reference evidence="5 6" key="1">
    <citation type="submission" date="2013-09" db="EMBL/GenBank/DDBJ databases">
        <title>Corchorus capsularis genome sequencing.</title>
        <authorList>
            <person name="Alam M."/>
            <person name="Haque M.S."/>
            <person name="Islam M.S."/>
            <person name="Emdad E.M."/>
            <person name="Islam M.M."/>
            <person name="Ahmed B."/>
            <person name="Halim A."/>
            <person name="Hossen Q.M.M."/>
            <person name="Hossain M.Z."/>
            <person name="Ahmed R."/>
            <person name="Khan M.M."/>
            <person name="Islam R."/>
            <person name="Rashid M.M."/>
            <person name="Khan S.A."/>
            <person name="Rahman M.S."/>
            <person name="Alam M."/>
        </authorList>
    </citation>
    <scope>NUCLEOTIDE SEQUENCE [LARGE SCALE GENOMIC DNA]</scope>
    <source>
        <strain evidence="6">cv. CVL-1</strain>
        <tissue evidence="5">Whole seedling</tissue>
    </source>
</reference>
<dbReference type="Gene3D" id="3.30.40.10">
    <property type="entry name" value="Zinc/RING finger domain, C3HC4 (zinc finger)"/>
    <property type="match status" value="1"/>
</dbReference>
<keyword evidence="1" id="KW-0479">Metal-binding</keyword>
<evidence type="ECO:0000259" key="4">
    <source>
        <dbReference type="PROSITE" id="PS50089"/>
    </source>
</evidence>
<dbReference type="AlphaFoldDB" id="A0A1R3KGB0"/>
<dbReference type="InterPro" id="IPR038645">
    <property type="entry name" value="TTC5_OB_sf"/>
</dbReference>
<dbReference type="EMBL" id="AWWV01005054">
    <property type="protein sequence ID" value="OMP06068.1"/>
    <property type="molecule type" value="Genomic_DNA"/>
</dbReference>